<proteinExistence type="predicted"/>
<dbReference type="AlphaFoldDB" id="A0A5C6EE76"/>
<evidence type="ECO:0008006" key="3">
    <source>
        <dbReference type="Google" id="ProtNLM"/>
    </source>
</evidence>
<evidence type="ECO:0000313" key="1">
    <source>
        <dbReference type="EMBL" id="TWU46960.1"/>
    </source>
</evidence>
<dbReference type="SUPFAM" id="SSF69047">
    <property type="entry name" value="Hypothetical protein YjbJ"/>
    <property type="match status" value="1"/>
</dbReference>
<sequence length="95" mass="11159">MNWKQVKQQWPTVQAVVKRTWGRIDEADLAMIHGERDSFVRVLSQRYSYPDALAQQKVDAFVDGLQVESKKRNRLGWLARLLEKVRGRVHVASRR</sequence>
<dbReference type="InterPro" id="IPR036629">
    <property type="entry name" value="YjbJ_sf"/>
</dbReference>
<dbReference type="RefSeq" id="WP_146537385.1">
    <property type="nucleotide sequence ID" value="NZ_SJPX01000006.1"/>
</dbReference>
<organism evidence="1 2">
    <name type="scientific">Rubripirellula reticaptiva</name>
    <dbReference type="NCBI Taxonomy" id="2528013"/>
    <lineage>
        <taxon>Bacteria</taxon>
        <taxon>Pseudomonadati</taxon>
        <taxon>Planctomycetota</taxon>
        <taxon>Planctomycetia</taxon>
        <taxon>Pirellulales</taxon>
        <taxon>Pirellulaceae</taxon>
        <taxon>Rubripirellula</taxon>
    </lineage>
</organism>
<accession>A0A5C6EE76</accession>
<dbReference type="OrthoDB" id="9796058at2"/>
<comment type="caution">
    <text evidence="1">The sequence shown here is derived from an EMBL/GenBank/DDBJ whole genome shotgun (WGS) entry which is preliminary data.</text>
</comment>
<gene>
    <name evidence="1" type="ORF">Poly59_59340</name>
</gene>
<dbReference type="Gene3D" id="1.10.1470.10">
    <property type="entry name" value="YjbJ"/>
    <property type="match status" value="1"/>
</dbReference>
<name>A0A5C6EE76_9BACT</name>
<keyword evidence="2" id="KW-1185">Reference proteome</keyword>
<reference evidence="1 2" key="1">
    <citation type="submission" date="2019-02" db="EMBL/GenBank/DDBJ databases">
        <title>Deep-cultivation of Planctomycetes and their phenomic and genomic characterization uncovers novel biology.</title>
        <authorList>
            <person name="Wiegand S."/>
            <person name="Jogler M."/>
            <person name="Boedeker C."/>
            <person name="Pinto D."/>
            <person name="Vollmers J."/>
            <person name="Rivas-Marin E."/>
            <person name="Kohn T."/>
            <person name="Peeters S.H."/>
            <person name="Heuer A."/>
            <person name="Rast P."/>
            <person name="Oberbeckmann S."/>
            <person name="Bunk B."/>
            <person name="Jeske O."/>
            <person name="Meyerdierks A."/>
            <person name="Storesund J.E."/>
            <person name="Kallscheuer N."/>
            <person name="Luecker S."/>
            <person name="Lage O.M."/>
            <person name="Pohl T."/>
            <person name="Merkel B.J."/>
            <person name="Hornburger P."/>
            <person name="Mueller R.-W."/>
            <person name="Bruemmer F."/>
            <person name="Labrenz M."/>
            <person name="Spormann A.M."/>
            <person name="Op Den Camp H."/>
            <person name="Overmann J."/>
            <person name="Amann R."/>
            <person name="Jetten M.S.M."/>
            <person name="Mascher T."/>
            <person name="Medema M.H."/>
            <person name="Devos D.P."/>
            <person name="Kaster A.-K."/>
            <person name="Ovreas L."/>
            <person name="Rohde M."/>
            <person name="Galperin M.Y."/>
            <person name="Jogler C."/>
        </authorList>
    </citation>
    <scope>NUCLEOTIDE SEQUENCE [LARGE SCALE GENOMIC DNA]</scope>
    <source>
        <strain evidence="1 2">Poly59</strain>
    </source>
</reference>
<dbReference type="EMBL" id="SJPX01000006">
    <property type="protein sequence ID" value="TWU46960.1"/>
    <property type="molecule type" value="Genomic_DNA"/>
</dbReference>
<protein>
    <recommendedName>
        <fullName evidence="3">CsbD-like domain-containing protein</fullName>
    </recommendedName>
</protein>
<dbReference type="Proteomes" id="UP000317977">
    <property type="component" value="Unassembled WGS sequence"/>
</dbReference>
<evidence type="ECO:0000313" key="2">
    <source>
        <dbReference type="Proteomes" id="UP000317977"/>
    </source>
</evidence>